<dbReference type="GO" id="GO:0008009">
    <property type="term" value="F:chemokine activity"/>
    <property type="evidence" value="ECO:0007669"/>
    <property type="project" value="InterPro"/>
</dbReference>
<sequence>KRNITHSTEGSNSMNVCCDGQIFKKAKIPIGCIKSYRRTSGNCEIKAKKQHICADVMADWVINRMEGVDAGRNLINKKNCLNSLKARRAKAV</sequence>
<evidence type="ECO:0000313" key="2">
    <source>
        <dbReference type="Proteomes" id="UP000018467"/>
    </source>
</evidence>
<reference evidence="2" key="1">
    <citation type="submission" date="2013-03" db="EMBL/GenBank/DDBJ databases">
        <authorList>
            <person name="Jeffery W."/>
            <person name="Warren W."/>
            <person name="Wilson R.K."/>
        </authorList>
    </citation>
    <scope>NUCLEOTIDE SEQUENCE</scope>
    <source>
        <strain evidence="2">female</strain>
    </source>
</reference>
<dbReference type="SUPFAM" id="SSF54117">
    <property type="entry name" value="Interleukin 8-like chemokines"/>
    <property type="match status" value="1"/>
</dbReference>
<name>A0A3B1IZQ2_ASTMX</name>
<organism evidence="1 2">
    <name type="scientific">Astyanax mexicanus</name>
    <name type="common">Blind cave fish</name>
    <name type="synonym">Astyanax fasciatus mexicanus</name>
    <dbReference type="NCBI Taxonomy" id="7994"/>
    <lineage>
        <taxon>Eukaryota</taxon>
        <taxon>Metazoa</taxon>
        <taxon>Chordata</taxon>
        <taxon>Craniata</taxon>
        <taxon>Vertebrata</taxon>
        <taxon>Euteleostomi</taxon>
        <taxon>Actinopterygii</taxon>
        <taxon>Neopterygii</taxon>
        <taxon>Teleostei</taxon>
        <taxon>Ostariophysi</taxon>
        <taxon>Characiformes</taxon>
        <taxon>Characoidei</taxon>
        <taxon>Acestrorhamphidae</taxon>
        <taxon>Acestrorhamphinae</taxon>
        <taxon>Astyanax</taxon>
    </lineage>
</organism>
<dbReference type="AlphaFoldDB" id="A0A3B1IZQ2"/>
<reference evidence="2" key="2">
    <citation type="journal article" date="2014" name="Nat. Commun.">
        <title>The cavefish genome reveals candidate genes for eye loss.</title>
        <authorList>
            <person name="McGaugh S.E."/>
            <person name="Gross J.B."/>
            <person name="Aken B."/>
            <person name="Blin M."/>
            <person name="Borowsky R."/>
            <person name="Chalopin D."/>
            <person name="Hinaux H."/>
            <person name="Jeffery W.R."/>
            <person name="Keene A."/>
            <person name="Ma L."/>
            <person name="Minx P."/>
            <person name="Murphy D."/>
            <person name="O'Quin K.E."/>
            <person name="Retaux S."/>
            <person name="Rohner N."/>
            <person name="Searle S.M."/>
            <person name="Stahl B.A."/>
            <person name="Tabin C."/>
            <person name="Volff J.N."/>
            <person name="Yoshizawa M."/>
            <person name="Warren W.C."/>
        </authorList>
    </citation>
    <scope>NUCLEOTIDE SEQUENCE [LARGE SCALE GENOMIC DNA]</scope>
    <source>
        <strain evidence="2">female</strain>
    </source>
</reference>
<proteinExistence type="predicted"/>
<dbReference type="InParanoid" id="A0A3B1IZQ2"/>
<dbReference type="Proteomes" id="UP000018467">
    <property type="component" value="Unassembled WGS sequence"/>
</dbReference>
<dbReference type="GO" id="GO:0005576">
    <property type="term" value="C:extracellular region"/>
    <property type="evidence" value="ECO:0007669"/>
    <property type="project" value="InterPro"/>
</dbReference>
<dbReference type="Gene3D" id="2.40.50.40">
    <property type="match status" value="1"/>
</dbReference>
<dbReference type="Bgee" id="ENSAMXG00000043761">
    <property type="expression patterns" value="Expressed in zone of skin and 8 other cell types or tissues"/>
</dbReference>
<dbReference type="GO" id="GO:0006955">
    <property type="term" value="P:immune response"/>
    <property type="evidence" value="ECO:0007669"/>
    <property type="project" value="InterPro"/>
</dbReference>
<protein>
    <submittedName>
        <fullName evidence="1">Uncharacterized protein</fullName>
    </submittedName>
</protein>
<accession>A0A3B1IZQ2</accession>
<dbReference type="Ensembl" id="ENSAMXT00000047607.1">
    <property type="protein sequence ID" value="ENSAMXP00000035141.1"/>
    <property type="gene ID" value="ENSAMXG00000043761.1"/>
</dbReference>
<reference evidence="1" key="3">
    <citation type="submission" date="2025-08" db="UniProtKB">
        <authorList>
            <consortium name="Ensembl"/>
        </authorList>
    </citation>
    <scope>IDENTIFICATION</scope>
</reference>
<keyword evidence="2" id="KW-1185">Reference proteome</keyword>
<reference evidence="1" key="4">
    <citation type="submission" date="2025-09" db="UniProtKB">
        <authorList>
            <consortium name="Ensembl"/>
        </authorList>
    </citation>
    <scope>IDENTIFICATION</scope>
</reference>
<dbReference type="InterPro" id="IPR036048">
    <property type="entry name" value="Interleukin_8-like_sf"/>
</dbReference>
<evidence type="ECO:0000313" key="1">
    <source>
        <dbReference type="Ensembl" id="ENSAMXP00000035141.1"/>
    </source>
</evidence>
<dbReference type="GeneTree" id="ENSGT00940000182290"/>